<keyword evidence="7" id="KW-0630">Potassium</keyword>
<evidence type="ECO:0000259" key="11">
    <source>
        <dbReference type="Pfam" id="PF03520"/>
    </source>
</evidence>
<evidence type="ECO:0000256" key="1">
    <source>
        <dbReference type="ARBA" id="ARBA00004651"/>
    </source>
</evidence>
<comment type="subcellular location">
    <subcellularLocation>
        <location evidence="1">Cell membrane</location>
        <topology evidence="1">Multi-pass membrane protein</topology>
    </subcellularLocation>
</comment>
<keyword evidence="8" id="KW-0406">Ion transport</keyword>
<reference evidence="12 13" key="1">
    <citation type="submission" date="2022-11" db="EMBL/GenBank/DDBJ databases">
        <title>Whole genome sequence of Eschrichtius robustus ER-17-0199.</title>
        <authorList>
            <person name="Bruniche-Olsen A."/>
            <person name="Black A.N."/>
            <person name="Fields C.J."/>
            <person name="Walden K."/>
            <person name="Dewoody J.A."/>
        </authorList>
    </citation>
    <scope>NUCLEOTIDE SEQUENCE [LARGE SCALE GENOMIC DNA]</scope>
    <source>
        <strain evidence="12">ER-17-0199</strain>
        <tissue evidence="12">Blubber</tissue>
    </source>
</reference>
<keyword evidence="4" id="KW-0633">Potassium transport</keyword>
<dbReference type="GO" id="GO:0008076">
    <property type="term" value="C:voltage-gated potassium channel complex"/>
    <property type="evidence" value="ECO:0007669"/>
    <property type="project" value="TreeGrafter"/>
</dbReference>
<accession>A0AB34HWS7</accession>
<dbReference type="InterPro" id="IPR003937">
    <property type="entry name" value="K_chnl_volt-dep_KCNQ"/>
</dbReference>
<evidence type="ECO:0000256" key="10">
    <source>
        <dbReference type="ARBA" id="ARBA00034430"/>
    </source>
</evidence>
<keyword evidence="13" id="KW-1185">Reference proteome</keyword>
<evidence type="ECO:0000313" key="13">
    <source>
        <dbReference type="Proteomes" id="UP001159641"/>
    </source>
</evidence>
<evidence type="ECO:0000256" key="6">
    <source>
        <dbReference type="ARBA" id="ARBA00022882"/>
    </source>
</evidence>
<comment type="caution">
    <text evidence="12">The sequence shown here is derived from an EMBL/GenBank/DDBJ whole genome shotgun (WGS) entry which is preliminary data.</text>
</comment>
<dbReference type="Proteomes" id="UP001159641">
    <property type="component" value="Unassembled WGS sequence"/>
</dbReference>
<dbReference type="GO" id="GO:0005249">
    <property type="term" value="F:voltage-gated potassium channel activity"/>
    <property type="evidence" value="ECO:0007669"/>
    <property type="project" value="InterPro"/>
</dbReference>
<keyword evidence="5" id="KW-0631">Potassium channel</keyword>
<evidence type="ECO:0000256" key="4">
    <source>
        <dbReference type="ARBA" id="ARBA00022538"/>
    </source>
</evidence>
<name>A0AB34HWS7_ESCRO</name>
<dbReference type="PANTHER" id="PTHR47735:SF14">
    <property type="entry name" value="POTASSIUM VOLTAGE-GATED CHANNEL SUBFAMILY KQT MEMBER 1"/>
    <property type="match status" value="1"/>
</dbReference>
<gene>
    <name evidence="12" type="ORF">J1605_002372</name>
</gene>
<feature type="domain" description="Potassium channel voltage dependent KCNQ C-terminal" evidence="11">
    <location>
        <begin position="124"/>
        <end position="173"/>
    </location>
</feature>
<keyword evidence="3" id="KW-0472">Membrane</keyword>
<keyword evidence="2" id="KW-0813">Transport</keyword>
<dbReference type="Pfam" id="PF03520">
    <property type="entry name" value="KCNQ_channel"/>
    <property type="match status" value="1"/>
</dbReference>
<dbReference type="PANTHER" id="PTHR47735">
    <property type="entry name" value="POTASSIUM VOLTAGE-GATED CHANNEL SUBFAMILY KQT MEMBER 4"/>
    <property type="match status" value="1"/>
</dbReference>
<keyword evidence="3" id="KW-1003">Cell membrane</keyword>
<comment type="catalytic activity">
    <reaction evidence="10">
        <text>K(+)(in) = K(+)(out)</text>
        <dbReference type="Rhea" id="RHEA:29463"/>
        <dbReference type="ChEBI" id="CHEBI:29103"/>
    </reaction>
</comment>
<evidence type="ECO:0000256" key="5">
    <source>
        <dbReference type="ARBA" id="ARBA00022826"/>
    </source>
</evidence>
<dbReference type="AlphaFoldDB" id="A0AB34HWS7"/>
<dbReference type="EMBL" id="JAIQCJ010000544">
    <property type="protein sequence ID" value="KAJ8795610.1"/>
    <property type="molecule type" value="Genomic_DNA"/>
</dbReference>
<evidence type="ECO:0000256" key="2">
    <source>
        <dbReference type="ARBA" id="ARBA00022448"/>
    </source>
</evidence>
<proteinExistence type="predicted"/>
<keyword evidence="6" id="KW-0851">Voltage-gated channel</keyword>
<protein>
    <recommendedName>
        <fullName evidence="11">Potassium channel voltage dependent KCNQ C-terminal domain-containing protein</fullName>
    </recommendedName>
</protein>
<dbReference type="InterPro" id="IPR013821">
    <property type="entry name" value="K_chnl_volt-dep_KCNQ_C"/>
</dbReference>
<evidence type="ECO:0000256" key="3">
    <source>
        <dbReference type="ARBA" id="ARBA00022475"/>
    </source>
</evidence>
<evidence type="ECO:0000256" key="7">
    <source>
        <dbReference type="ARBA" id="ARBA00022958"/>
    </source>
</evidence>
<evidence type="ECO:0000256" key="8">
    <source>
        <dbReference type="ARBA" id="ARBA00023065"/>
    </source>
</evidence>
<sequence length="521" mass="55024">MVEDGLNSHAYCLVLALGQSTTVLHVASPASQLRLREHHRATIKVIRRMQYFVAKKKFQAPAAAKEMSSGEKAEMMSPAGPQATTRQGPPGALTRPWLGGGRCASQLRDEPQGAWDPTTPRQARKPYDVRDVIEQYSQGHLNLMVRVKELQRRLDQSIGKPSLFISVSEKTKDRGSNTIGARLNRVEDKGPDSKGGGECRPRPCWVSGWDVDAVLPPLRGTGGLSGRDAPVPAGLCARGPASQLRNPFPGHPGSLAGSVEWEGAACRPLKSPWFGAGCYLAQQLVHPHGLYLKAAGGLKIEEFRLSRECVRLSVSWATPGSGPCPSLLQLGRRAGAQLRVPAPPTQAWACRTTLCPPAVFPGLGGYGATILYMGEGRCPGAHGGPHFGPGPLGLCDANTLAPPEGWPVSADGPVADALSGRMGTETGNGQLPRLSGFRGSGAWTPPLCSGTALAKAAFADWPPPLAGVVVAQQPWEQPRCPVVQMHSPLLKSLPWSGSVPCPTVLGLSYGSAHCSSGQATP</sequence>
<keyword evidence="9" id="KW-0407">Ion channel</keyword>
<evidence type="ECO:0000256" key="9">
    <source>
        <dbReference type="ARBA" id="ARBA00023303"/>
    </source>
</evidence>
<organism evidence="12 13">
    <name type="scientific">Eschrichtius robustus</name>
    <name type="common">California gray whale</name>
    <name type="synonym">Eschrichtius gibbosus</name>
    <dbReference type="NCBI Taxonomy" id="9764"/>
    <lineage>
        <taxon>Eukaryota</taxon>
        <taxon>Metazoa</taxon>
        <taxon>Chordata</taxon>
        <taxon>Craniata</taxon>
        <taxon>Vertebrata</taxon>
        <taxon>Euteleostomi</taxon>
        <taxon>Mammalia</taxon>
        <taxon>Eutheria</taxon>
        <taxon>Laurasiatheria</taxon>
        <taxon>Artiodactyla</taxon>
        <taxon>Whippomorpha</taxon>
        <taxon>Cetacea</taxon>
        <taxon>Mysticeti</taxon>
        <taxon>Eschrichtiidae</taxon>
        <taxon>Eschrichtius</taxon>
    </lineage>
</organism>
<evidence type="ECO:0000313" key="12">
    <source>
        <dbReference type="EMBL" id="KAJ8795610.1"/>
    </source>
</evidence>